<dbReference type="PANTHER" id="PTHR43432">
    <property type="entry name" value="SLR0285 PROTEIN"/>
    <property type="match status" value="1"/>
</dbReference>
<dbReference type="GO" id="GO:0051536">
    <property type="term" value="F:iron-sulfur cluster binding"/>
    <property type="evidence" value="ECO:0007669"/>
    <property type="project" value="UniProtKB-KW"/>
</dbReference>
<evidence type="ECO:0000256" key="3">
    <source>
        <dbReference type="ARBA" id="ARBA00023014"/>
    </source>
</evidence>
<reference evidence="5" key="1">
    <citation type="journal article" date="2020" name="mSystems">
        <title>Genome- and Community-Level Interaction Insights into Carbon Utilization and Element Cycling Functions of Hydrothermarchaeota in Hydrothermal Sediment.</title>
        <authorList>
            <person name="Zhou Z."/>
            <person name="Liu Y."/>
            <person name="Xu W."/>
            <person name="Pan J."/>
            <person name="Luo Z.H."/>
            <person name="Li M."/>
        </authorList>
    </citation>
    <scope>NUCLEOTIDE SEQUENCE [LARGE SCALE GENOMIC DNA]</scope>
    <source>
        <strain evidence="5">SpSt-783</strain>
    </source>
</reference>
<proteinExistence type="predicted"/>
<sequence length="275" mass="32028">MVKYQEVSCKSILNKSGIPGIDFALNPYTGCEHRCAYCYAVFMKRFTNHTEQWGEFVDIKVNAPEILQKQLKQIKSKSHISLGTVCDPYQPIEEKYQITRRCLEIMRYFHHSVSILTKSSLILRDVDLLTRIKDIEVGFTISIINPEIKDLFEPSSSSVQERFAALKILSQNRIKTWVFVAPILPFISDSEEDLIELIRWAQTSGAENITFDSLNPYPKVWNNVLHIVKEKFPEKIKHYNYYYHNKMQYETNIKKKILGIGKSFSIKIDFAFTPT</sequence>
<evidence type="ECO:0000256" key="2">
    <source>
        <dbReference type="ARBA" id="ARBA00023004"/>
    </source>
</evidence>
<keyword evidence="3" id="KW-0411">Iron-sulfur</keyword>
<evidence type="ECO:0000259" key="4">
    <source>
        <dbReference type="Pfam" id="PF04055"/>
    </source>
</evidence>
<evidence type="ECO:0000256" key="1">
    <source>
        <dbReference type="ARBA" id="ARBA00022723"/>
    </source>
</evidence>
<dbReference type="SFLD" id="SFLDS00029">
    <property type="entry name" value="Radical_SAM"/>
    <property type="match status" value="1"/>
</dbReference>
<dbReference type="InterPro" id="IPR040086">
    <property type="entry name" value="MJ0683-like"/>
</dbReference>
<feature type="domain" description="Radical SAM core" evidence="4">
    <location>
        <begin position="26"/>
        <end position="198"/>
    </location>
</feature>
<dbReference type="SFLD" id="SFLDG01084">
    <property type="entry name" value="Uncharacterised_Radical_SAM_Su"/>
    <property type="match status" value="1"/>
</dbReference>
<dbReference type="GO" id="GO:0003824">
    <property type="term" value="F:catalytic activity"/>
    <property type="evidence" value="ECO:0007669"/>
    <property type="project" value="InterPro"/>
</dbReference>
<evidence type="ECO:0000313" key="5">
    <source>
        <dbReference type="EMBL" id="HHS62820.1"/>
    </source>
</evidence>
<dbReference type="AlphaFoldDB" id="A0A7C6EGT3"/>
<accession>A0A7C6EGT3</accession>
<dbReference type="GO" id="GO:0046872">
    <property type="term" value="F:metal ion binding"/>
    <property type="evidence" value="ECO:0007669"/>
    <property type="project" value="UniProtKB-KW"/>
</dbReference>
<organism evidence="5">
    <name type="scientific">candidate division WOR-3 bacterium</name>
    <dbReference type="NCBI Taxonomy" id="2052148"/>
    <lineage>
        <taxon>Bacteria</taxon>
        <taxon>Bacteria division WOR-3</taxon>
    </lineage>
</organism>
<dbReference type="EMBL" id="DTHJ01000088">
    <property type="protein sequence ID" value="HHS62820.1"/>
    <property type="molecule type" value="Genomic_DNA"/>
</dbReference>
<gene>
    <name evidence="5" type="ORF">ENV70_04295</name>
</gene>
<dbReference type="PANTHER" id="PTHR43432:SF3">
    <property type="entry name" value="SLR0285 PROTEIN"/>
    <property type="match status" value="1"/>
</dbReference>
<name>A0A7C6EGT3_UNCW3</name>
<dbReference type="InterPro" id="IPR058240">
    <property type="entry name" value="rSAM_sf"/>
</dbReference>
<dbReference type="CDD" id="cd01335">
    <property type="entry name" value="Radical_SAM"/>
    <property type="match status" value="1"/>
</dbReference>
<keyword evidence="2" id="KW-0408">Iron</keyword>
<dbReference type="SUPFAM" id="SSF102114">
    <property type="entry name" value="Radical SAM enzymes"/>
    <property type="match status" value="1"/>
</dbReference>
<dbReference type="InterPro" id="IPR007197">
    <property type="entry name" value="rSAM"/>
</dbReference>
<protein>
    <submittedName>
        <fullName evidence="5">Radical SAM protein</fullName>
    </submittedName>
</protein>
<dbReference type="Gene3D" id="3.80.30.30">
    <property type="match status" value="1"/>
</dbReference>
<keyword evidence="1" id="KW-0479">Metal-binding</keyword>
<comment type="caution">
    <text evidence="5">The sequence shown here is derived from an EMBL/GenBank/DDBJ whole genome shotgun (WGS) entry which is preliminary data.</text>
</comment>
<dbReference type="Pfam" id="PF04055">
    <property type="entry name" value="Radical_SAM"/>
    <property type="match status" value="1"/>
</dbReference>